<name>S5DQU9_9ACTN</name>
<dbReference type="GO" id="GO:0006434">
    <property type="term" value="P:seryl-tRNA aminoacylation"/>
    <property type="evidence" value="ECO:0007669"/>
    <property type="project" value="UniProtKB-UniRule"/>
</dbReference>
<feature type="binding site" evidence="12 14">
    <location>
        <begin position="257"/>
        <end position="259"/>
    </location>
    <ligand>
        <name>ATP</name>
        <dbReference type="ChEBI" id="CHEBI:30616"/>
    </ligand>
</feature>
<dbReference type="InterPro" id="IPR006195">
    <property type="entry name" value="aa-tRNA-synth_II"/>
</dbReference>
<keyword evidence="4 12" id="KW-0963">Cytoplasm</keyword>
<dbReference type="Pfam" id="PF02403">
    <property type="entry name" value="Seryl_tRNA_N"/>
    <property type="match status" value="1"/>
</dbReference>
<feature type="coiled-coil region" evidence="15">
    <location>
        <begin position="33"/>
        <end position="93"/>
    </location>
</feature>
<comment type="subcellular location">
    <subcellularLocation>
        <location evidence="1 12">Cytoplasm</location>
    </subcellularLocation>
</comment>
<evidence type="ECO:0000256" key="1">
    <source>
        <dbReference type="ARBA" id="ARBA00004496"/>
    </source>
</evidence>
<evidence type="ECO:0000256" key="13">
    <source>
        <dbReference type="PIRSR" id="PIRSR001529-1"/>
    </source>
</evidence>
<dbReference type="InterPro" id="IPR033729">
    <property type="entry name" value="SerRS_core"/>
</dbReference>
<dbReference type="GO" id="GO:0004828">
    <property type="term" value="F:serine-tRNA ligase activity"/>
    <property type="evidence" value="ECO:0007669"/>
    <property type="project" value="UniProtKB-UniRule"/>
</dbReference>
<dbReference type="EMBL" id="KC811148">
    <property type="protein sequence ID" value="AGQ20018.1"/>
    <property type="molecule type" value="Genomic_DNA"/>
</dbReference>
<protein>
    <recommendedName>
        <fullName evidence="12">Serine--tRNA ligase</fullName>
        <ecNumber evidence="12">6.1.1.11</ecNumber>
    </recommendedName>
    <alternativeName>
        <fullName evidence="12">Seryl-tRNA synthetase</fullName>
        <shortName evidence="12">SerRS</shortName>
    </alternativeName>
    <alternativeName>
        <fullName evidence="12">Seryl-tRNA(Ser/Sec) synthetase</fullName>
    </alternativeName>
</protein>
<comment type="subunit">
    <text evidence="12">Homodimer. The tRNA molecule binds across the dimer.</text>
</comment>
<evidence type="ECO:0000256" key="9">
    <source>
        <dbReference type="ARBA" id="ARBA00023146"/>
    </source>
</evidence>
<dbReference type="HAMAP" id="MF_00176">
    <property type="entry name" value="Ser_tRNA_synth_type1"/>
    <property type="match status" value="1"/>
</dbReference>
<dbReference type="SUPFAM" id="SSF46589">
    <property type="entry name" value="tRNA-binding arm"/>
    <property type="match status" value="1"/>
</dbReference>
<dbReference type="GO" id="GO:0005524">
    <property type="term" value="F:ATP binding"/>
    <property type="evidence" value="ECO:0007669"/>
    <property type="project" value="UniProtKB-UniRule"/>
</dbReference>
<evidence type="ECO:0000256" key="15">
    <source>
        <dbReference type="SAM" id="Coils"/>
    </source>
</evidence>
<feature type="binding site" evidence="13">
    <location>
        <position position="376"/>
    </location>
    <ligand>
        <name>L-serine</name>
        <dbReference type="ChEBI" id="CHEBI:33384"/>
    </ligand>
</feature>
<evidence type="ECO:0000256" key="2">
    <source>
        <dbReference type="ARBA" id="ARBA00005045"/>
    </source>
</evidence>
<dbReference type="GO" id="GO:0016260">
    <property type="term" value="P:selenocysteine biosynthetic process"/>
    <property type="evidence" value="ECO:0007669"/>
    <property type="project" value="UniProtKB-UniRule"/>
</dbReference>
<evidence type="ECO:0000256" key="10">
    <source>
        <dbReference type="ARBA" id="ARBA00047929"/>
    </source>
</evidence>
<dbReference type="PIRSF" id="PIRSF001529">
    <property type="entry name" value="Ser-tRNA-synth_IIa"/>
    <property type="match status" value="1"/>
</dbReference>
<feature type="binding site" evidence="13">
    <location>
        <position position="257"/>
    </location>
    <ligand>
        <name>L-serine</name>
        <dbReference type="ChEBI" id="CHEBI:33384"/>
    </ligand>
</feature>
<dbReference type="Gene3D" id="3.30.930.10">
    <property type="entry name" value="Bira Bifunctional Protein, Domain 2"/>
    <property type="match status" value="1"/>
</dbReference>
<evidence type="ECO:0000256" key="8">
    <source>
        <dbReference type="ARBA" id="ARBA00022917"/>
    </source>
</evidence>
<feature type="site" description="Important for serine binding" evidence="13">
    <location>
        <position position="378"/>
    </location>
</feature>
<sequence length="416" mass="47003">MIDPQLLKTNIEAIEENLRKRDLDIDLDKLKLLDESRRALKFESEKLRAEQKKLGKEIASASEKEKVILLEKAEKISDKVKSLSEETQQKDEEFFDAWIKIPNIVNSSSPVGKTDEDNKEIKKVGEPKNIKNPMTHLEIGENLGLIDVERASKISGSRFSYLFGDLVKIQFNLVSYTLNKLSEKGFNPTIPPVLVRENALFGTGFFPDDSDQVYEVQNDDLFLVGTSEVSLAALHTDEIIDMKNLPLRYAGYSTCFRREAGTYGKDTSGIFRVHQFDKVEMFSFCDPEKSYEEHEQILAIEEEILKDLEIPYRVVDVCTGDLGASAAKKYDIEAWIPSQKKYREVTSCSNTTDFQARRLNMRTKNEDGNTILHTLNGTALAVGRILIALLENNQQSDGSVTFSDDLGKILGVNKLS</sequence>
<comment type="catalytic activity">
    <reaction evidence="11 12">
        <text>tRNA(Ser) + L-serine + ATP = L-seryl-tRNA(Ser) + AMP + diphosphate + H(+)</text>
        <dbReference type="Rhea" id="RHEA:12292"/>
        <dbReference type="Rhea" id="RHEA-COMP:9669"/>
        <dbReference type="Rhea" id="RHEA-COMP:9703"/>
        <dbReference type="ChEBI" id="CHEBI:15378"/>
        <dbReference type="ChEBI" id="CHEBI:30616"/>
        <dbReference type="ChEBI" id="CHEBI:33019"/>
        <dbReference type="ChEBI" id="CHEBI:33384"/>
        <dbReference type="ChEBI" id="CHEBI:78442"/>
        <dbReference type="ChEBI" id="CHEBI:78533"/>
        <dbReference type="ChEBI" id="CHEBI:456215"/>
        <dbReference type="EC" id="6.1.1.11"/>
    </reaction>
</comment>
<dbReference type="PROSITE" id="PS50862">
    <property type="entry name" value="AA_TRNA_LIGASE_II"/>
    <property type="match status" value="1"/>
</dbReference>
<proteinExistence type="inferred from homology"/>
<dbReference type="Gene3D" id="1.10.287.40">
    <property type="entry name" value="Serine-tRNA synthetase, tRNA binding domain"/>
    <property type="match status" value="1"/>
</dbReference>
<feature type="domain" description="Aminoacyl-transfer RNA synthetases class-II family profile" evidence="16">
    <location>
        <begin position="135"/>
        <end position="403"/>
    </location>
</feature>
<dbReference type="PANTHER" id="PTHR43697:SF1">
    <property type="entry name" value="SERINE--TRNA LIGASE"/>
    <property type="match status" value="1"/>
</dbReference>
<feature type="binding site" evidence="12">
    <location>
        <begin position="226"/>
        <end position="228"/>
    </location>
    <ligand>
        <name>L-serine</name>
        <dbReference type="ChEBI" id="CHEBI:33384"/>
    </ligand>
</feature>
<keyword evidence="6 12" id="KW-0547">Nucleotide-binding</keyword>
<dbReference type="InterPro" id="IPR015866">
    <property type="entry name" value="Ser-tRNA-synth_1_N"/>
</dbReference>
<keyword evidence="5 12" id="KW-0436">Ligase</keyword>
<keyword evidence="7 12" id="KW-0067">ATP-binding</keyword>
<feature type="binding site" evidence="12 14">
    <location>
        <begin position="344"/>
        <end position="347"/>
    </location>
    <ligand>
        <name>ATP</name>
        <dbReference type="ChEBI" id="CHEBI:30616"/>
    </ligand>
</feature>
<dbReference type="EC" id="6.1.1.11" evidence="12"/>
<evidence type="ECO:0000259" key="16">
    <source>
        <dbReference type="PROSITE" id="PS50862"/>
    </source>
</evidence>
<keyword evidence="8 12" id="KW-0648">Protein biosynthesis</keyword>
<keyword evidence="9 12" id="KW-0030">Aminoacyl-tRNA synthetase</keyword>
<dbReference type="PANTHER" id="PTHR43697">
    <property type="entry name" value="SERYL-TRNA SYNTHETASE"/>
    <property type="match status" value="1"/>
</dbReference>
<dbReference type="InterPro" id="IPR002317">
    <property type="entry name" value="Ser-tRNA-ligase_type_1"/>
</dbReference>
<evidence type="ECO:0000256" key="3">
    <source>
        <dbReference type="ARBA" id="ARBA00010728"/>
    </source>
</evidence>
<evidence type="ECO:0000256" key="12">
    <source>
        <dbReference type="HAMAP-Rule" id="MF_00176"/>
    </source>
</evidence>
<dbReference type="InterPro" id="IPR002314">
    <property type="entry name" value="aa-tRNA-synt_IIb"/>
</dbReference>
<dbReference type="NCBIfam" id="TIGR00414">
    <property type="entry name" value="serS"/>
    <property type="match status" value="1"/>
</dbReference>
<evidence type="ECO:0000256" key="7">
    <source>
        <dbReference type="ARBA" id="ARBA00022840"/>
    </source>
</evidence>
<evidence type="ECO:0000256" key="11">
    <source>
        <dbReference type="ARBA" id="ARBA00048823"/>
    </source>
</evidence>
<dbReference type="Pfam" id="PF00587">
    <property type="entry name" value="tRNA-synt_2b"/>
    <property type="match status" value="1"/>
</dbReference>
<dbReference type="InterPro" id="IPR045864">
    <property type="entry name" value="aa-tRNA-synth_II/BPL/LPL"/>
</dbReference>
<feature type="binding site" evidence="14">
    <location>
        <begin position="273"/>
        <end position="276"/>
    </location>
    <ligand>
        <name>ATP</name>
        <dbReference type="ChEBI" id="CHEBI:30616"/>
    </ligand>
</feature>
<dbReference type="PRINTS" id="PR00981">
    <property type="entry name" value="TRNASYNTHSER"/>
</dbReference>
<dbReference type="SUPFAM" id="SSF55681">
    <property type="entry name" value="Class II aaRS and biotin synthetases"/>
    <property type="match status" value="1"/>
</dbReference>
<comment type="pathway">
    <text evidence="2 12">Aminoacyl-tRNA biosynthesis; selenocysteinyl-tRNA(Sec) biosynthesis; L-seryl-tRNA(Sec) from L-serine and tRNA(Sec): step 1/1.</text>
</comment>
<evidence type="ECO:0000313" key="17">
    <source>
        <dbReference type="EMBL" id="AGQ20018.1"/>
    </source>
</evidence>
<dbReference type="UniPathway" id="UPA00906">
    <property type="reaction ID" value="UER00895"/>
</dbReference>
<evidence type="ECO:0000256" key="14">
    <source>
        <dbReference type="PIRSR" id="PIRSR001529-2"/>
    </source>
</evidence>
<comment type="domain">
    <text evidence="12">Consists of two distinct domains, a catalytic core and a N-terminal extension that is involved in tRNA binding.</text>
</comment>
<dbReference type="InterPro" id="IPR010978">
    <property type="entry name" value="tRNA-bd_arm"/>
</dbReference>
<feature type="binding site" evidence="12">
    <location>
        <position position="378"/>
    </location>
    <ligand>
        <name>L-serine</name>
        <dbReference type="ChEBI" id="CHEBI:33384"/>
    </ligand>
</feature>
<feature type="binding site" evidence="12">
    <location>
        <position position="273"/>
    </location>
    <ligand>
        <name>ATP</name>
        <dbReference type="ChEBI" id="CHEBI:30616"/>
    </ligand>
</feature>
<dbReference type="CDD" id="cd00770">
    <property type="entry name" value="SerRS_core"/>
    <property type="match status" value="1"/>
</dbReference>
<evidence type="ECO:0000256" key="4">
    <source>
        <dbReference type="ARBA" id="ARBA00022490"/>
    </source>
</evidence>
<feature type="binding site" evidence="13">
    <location>
        <position position="226"/>
    </location>
    <ligand>
        <name>L-serine</name>
        <dbReference type="ChEBI" id="CHEBI:33384"/>
    </ligand>
</feature>
<feature type="binding site" evidence="12 13">
    <location>
        <position position="280"/>
    </location>
    <ligand>
        <name>L-serine</name>
        <dbReference type="ChEBI" id="CHEBI:33384"/>
    </ligand>
</feature>
<comment type="catalytic activity">
    <reaction evidence="10 12">
        <text>tRNA(Sec) + L-serine + ATP = L-seryl-tRNA(Sec) + AMP + diphosphate + H(+)</text>
        <dbReference type="Rhea" id="RHEA:42580"/>
        <dbReference type="Rhea" id="RHEA-COMP:9742"/>
        <dbReference type="Rhea" id="RHEA-COMP:10128"/>
        <dbReference type="ChEBI" id="CHEBI:15378"/>
        <dbReference type="ChEBI" id="CHEBI:30616"/>
        <dbReference type="ChEBI" id="CHEBI:33019"/>
        <dbReference type="ChEBI" id="CHEBI:33384"/>
        <dbReference type="ChEBI" id="CHEBI:78442"/>
        <dbReference type="ChEBI" id="CHEBI:78533"/>
        <dbReference type="ChEBI" id="CHEBI:456215"/>
        <dbReference type="EC" id="6.1.1.11"/>
    </reaction>
</comment>
<comment type="similarity">
    <text evidence="3 12">Belongs to the class-II aminoacyl-tRNA synthetase family. Type-1 seryl-tRNA synthetase subfamily.</text>
</comment>
<evidence type="ECO:0000256" key="5">
    <source>
        <dbReference type="ARBA" id="ARBA00022598"/>
    </source>
</evidence>
<organism evidence="17">
    <name type="scientific">Candidatus Actinomarina minuta</name>
    <dbReference type="NCBI Taxonomy" id="1389454"/>
    <lineage>
        <taxon>Bacteria</taxon>
        <taxon>Bacillati</taxon>
        <taxon>Actinomycetota</taxon>
        <taxon>Actinomycetes</taxon>
        <taxon>Candidatus Actinomarinidae</taxon>
        <taxon>Candidatus Actinomarinales</taxon>
        <taxon>Candidatus Actinomarineae</taxon>
        <taxon>Candidatus Actinomarinaceae</taxon>
        <taxon>Candidatus Actinomarina</taxon>
    </lineage>
</organism>
<dbReference type="GO" id="GO:0005737">
    <property type="term" value="C:cytoplasm"/>
    <property type="evidence" value="ECO:0007669"/>
    <property type="project" value="UniProtKB-SubCell"/>
</dbReference>
<evidence type="ECO:0000256" key="6">
    <source>
        <dbReference type="ARBA" id="ARBA00022741"/>
    </source>
</evidence>
<gene>
    <name evidence="12" type="primary">serS</name>
</gene>
<dbReference type="InterPro" id="IPR042103">
    <property type="entry name" value="SerRS_1_N_sf"/>
</dbReference>
<keyword evidence="15" id="KW-0175">Coiled coil</keyword>
<accession>S5DQU9</accession>
<comment type="function">
    <text evidence="12">Catalyzes the attachment of serine to tRNA(Ser). Is also able to aminoacylate tRNA(Sec) with serine, to form the misacylated tRNA L-seryl-tRNA(Sec), which will be further converted into selenocysteinyl-tRNA(Sec).</text>
</comment>
<reference evidence="17" key="1">
    <citation type="journal article" date="2013" name="Sci. Rep.">
        <title>Metagenomics uncovers a new group of low GC and ultra-small marine Actinobacteria.</title>
        <authorList>
            <person name="Ghai R."/>
            <person name="Mizuno C.M."/>
            <person name="Picazo A."/>
            <person name="Camacho A."/>
            <person name="Rodriguez-Valera F."/>
        </authorList>
    </citation>
    <scope>NUCLEOTIDE SEQUENCE</scope>
</reference>
<dbReference type="AlphaFoldDB" id="S5DQU9"/>